<dbReference type="GO" id="GO:0050560">
    <property type="term" value="F:aspartate-tRNA(Asn) ligase activity"/>
    <property type="evidence" value="ECO:0007669"/>
    <property type="project" value="UniProtKB-EC"/>
</dbReference>
<dbReference type="PANTHER" id="PTHR22594:SF5">
    <property type="entry name" value="ASPARTATE--TRNA LIGASE, MITOCHONDRIAL"/>
    <property type="match status" value="1"/>
</dbReference>
<dbReference type="OrthoDB" id="9802326at2"/>
<evidence type="ECO:0000256" key="2">
    <source>
        <dbReference type="ARBA" id="ARBA00022598"/>
    </source>
</evidence>
<dbReference type="SUPFAM" id="SSF55681">
    <property type="entry name" value="Class II aaRS and biotin synthetases"/>
    <property type="match status" value="1"/>
</dbReference>
<feature type="binding site" evidence="7">
    <location>
        <position position="175"/>
    </location>
    <ligand>
        <name>L-aspartate</name>
        <dbReference type="ChEBI" id="CHEBI:29991"/>
    </ligand>
</feature>
<keyword evidence="4 7" id="KW-0067">ATP-binding</keyword>
<evidence type="ECO:0000259" key="8">
    <source>
        <dbReference type="PROSITE" id="PS50862"/>
    </source>
</evidence>
<dbReference type="InterPro" id="IPR004364">
    <property type="entry name" value="Aa-tRNA-synt_II"/>
</dbReference>
<dbReference type="GO" id="GO:0005737">
    <property type="term" value="C:cytoplasm"/>
    <property type="evidence" value="ECO:0007669"/>
    <property type="project" value="UniProtKB-SubCell"/>
</dbReference>
<dbReference type="Gene3D" id="3.30.930.10">
    <property type="entry name" value="Bira Bifunctional Protein, Domain 2"/>
    <property type="match status" value="1"/>
</dbReference>
<reference evidence="9 10" key="1">
    <citation type="journal article" date="2018" name="Syst. Appl. Microbiol.">
        <title>Abditibacterium utsteinense sp. nov., the first cultivated member of candidate phylum FBP, isolated from ice-free Antarctic soil samples.</title>
        <authorList>
            <person name="Tahon G."/>
            <person name="Tytgat B."/>
            <person name="Lebbe L."/>
            <person name="Carlier A."/>
            <person name="Willems A."/>
        </authorList>
    </citation>
    <scope>NUCLEOTIDE SEQUENCE [LARGE SCALE GENOMIC DNA]</scope>
    <source>
        <strain evidence="9 10">LMG 29911</strain>
    </source>
</reference>
<keyword evidence="2 7" id="KW-0436">Ligase</keyword>
<dbReference type="InterPro" id="IPR004115">
    <property type="entry name" value="GAD-like_sf"/>
</dbReference>
<feature type="region of interest" description="Aspartate" evidence="7">
    <location>
        <begin position="199"/>
        <end position="202"/>
    </location>
</feature>
<dbReference type="FunCoup" id="A0A2S8SVR1">
    <property type="interactions" value="456"/>
</dbReference>
<evidence type="ECO:0000256" key="7">
    <source>
        <dbReference type="HAMAP-Rule" id="MF_00044"/>
    </source>
</evidence>
<dbReference type="Pfam" id="PF01336">
    <property type="entry name" value="tRNA_anti-codon"/>
    <property type="match status" value="1"/>
</dbReference>
<dbReference type="CDD" id="cd04317">
    <property type="entry name" value="EcAspRS_like_N"/>
    <property type="match status" value="1"/>
</dbReference>
<dbReference type="PROSITE" id="PS50862">
    <property type="entry name" value="AA_TRNA_LIGASE_II"/>
    <property type="match status" value="1"/>
</dbReference>
<feature type="binding site" evidence="7">
    <location>
        <begin position="547"/>
        <end position="550"/>
    </location>
    <ligand>
        <name>ATP</name>
        <dbReference type="ChEBI" id="CHEBI:30616"/>
    </ligand>
</feature>
<gene>
    <name evidence="7" type="primary">aspS</name>
    <name evidence="9" type="ORF">B1R32_103144</name>
</gene>
<protein>
    <recommendedName>
        <fullName evidence="7">Aspartate--tRNA(Asp/Asn) ligase</fullName>
        <ecNumber evidence="7">6.1.1.23</ecNumber>
    </recommendedName>
    <alternativeName>
        <fullName evidence="7">Aspartyl-tRNA synthetase</fullName>
        <shortName evidence="7">AspRS</shortName>
    </alternativeName>
    <alternativeName>
        <fullName evidence="7">Non-discriminating aspartyl-tRNA synthetase</fullName>
        <shortName evidence="7">ND-AspRS</shortName>
    </alternativeName>
</protein>
<feature type="domain" description="Aminoacyl-transfer RNA synthetases class-II family profile" evidence="8">
    <location>
        <begin position="142"/>
        <end position="568"/>
    </location>
</feature>
<comment type="subcellular location">
    <subcellularLocation>
        <location evidence="7">Cytoplasm</location>
    </subcellularLocation>
</comment>
<dbReference type="InterPro" id="IPR004524">
    <property type="entry name" value="Asp-tRNA-ligase_1"/>
</dbReference>
<dbReference type="GO" id="GO:0006422">
    <property type="term" value="P:aspartyl-tRNA aminoacylation"/>
    <property type="evidence" value="ECO:0007669"/>
    <property type="project" value="UniProtKB-UniRule"/>
</dbReference>
<keyword evidence="5 7" id="KW-0648">Protein biosynthesis</keyword>
<feature type="site" description="Important for tRNA non-discrimination" evidence="7">
    <location>
        <position position="83"/>
    </location>
</feature>
<dbReference type="NCBIfam" id="NF001750">
    <property type="entry name" value="PRK00476.1"/>
    <property type="match status" value="1"/>
</dbReference>
<dbReference type="GO" id="GO:0004815">
    <property type="term" value="F:aspartate-tRNA ligase activity"/>
    <property type="evidence" value="ECO:0007669"/>
    <property type="project" value="UniProtKB-UniRule"/>
</dbReference>
<dbReference type="PANTHER" id="PTHR22594">
    <property type="entry name" value="ASPARTYL/LYSYL-TRNA SYNTHETASE"/>
    <property type="match status" value="1"/>
</dbReference>
<dbReference type="InParanoid" id="A0A2S8SVR1"/>
<evidence type="ECO:0000256" key="1">
    <source>
        <dbReference type="ARBA" id="ARBA00006303"/>
    </source>
</evidence>
<comment type="similarity">
    <text evidence="1 7">Belongs to the class-II aminoacyl-tRNA synthetase family. Type 1 subfamily.</text>
</comment>
<comment type="caution">
    <text evidence="9">The sequence shown here is derived from an EMBL/GenBank/DDBJ whole genome shotgun (WGS) entry which is preliminary data.</text>
</comment>
<accession>A0A2S8SVR1</accession>
<dbReference type="EC" id="6.1.1.23" evidence="7"/>
<dbReference type="InterPro" id="IPR047090">
    <property type="entry name" value="AspRS_core"/>
</dbReference>
<dbReference type="AlphaFoldDB" id="A0A2S8SVR1"/>
<feature type="binding site" evidence="7">
    <location>
        <position position="230"/>
    </location>
    <ligand>
        <name>ATP</name>
        <dbReference type="ChEBI" id="CHEBI:30616"/>
    </ligand>
</feature>
<dbReference type="EMBL" id="NIGF01000003">
    <property type="protein sequence ID" value="PQV64877.1"/>
    <property type="molecule type" value="Genomic_DNA"/>
</dbReference>
<dbReference type="HAMAP" id="MF_00044">
    <property type="entry name" value="Asp_tRNA_synth_type1"/>
    <property type="match status" value="1"/>
</dbReference>
<dbReference type="Gene3D" id="2.40.50.140">
    <property type="entry name" value="Nucleic acid-binding proteins"/>
    <property type="match status" value="1"/>
</dbReference>
<comment type="function">
    <text evidence="7">Aspartyl-tRNA synthetase with relaxed tRNA specificity since it is able to aspartylate not only its cognate tRNA(Asp) but also tRNA(Asn). Reaction proceeds in two steps: L-aspartate is first activated by ATP to form Asp-AMP and then transferred to the acceptor end of tRNA(Asp/Asn).</text>
</comment>
<keyword evidence="10" id="KW-1185">Reference proteome</keyword>
<dbReference type="Proteomes" id="UP000237684">
    <property type="component" value="Unassembled WGS sequence"/>
</dbReference>
<dbReference type="SUPFAM" id="SSF55261">
    <property type="entry name" value="GAD domain-like"/>
    <property type="match status" value="1"/>
</dbReference>
<comment type="catalytic activity">
    <reaction evidence="7">
        <text>tRNA(Asx) + L-aspartate + ATP = L-aspartyl-tRNA(Asx) + AMP + diphosphate</text>
        <dbReference type="Rhea" id="RHEA:18349"/>
        <dbReference type="Rhea" id="RHEA-COMP:9710"/>
        <dbReference type="Rhea" id="RHEA-COMP:9711"/>
        <dbReference type="ChEBI" id="CHEBI:29991"/>
        <dbReference type="ChEBI" id="CHEBI:30616"/>
        <dbReference type="ChEBI" id="CHEBI:33019"/>
        <dbReference type="ChEBI" id="CHEBI:78442"/>
        <dbReference type="ChEBI" id="CHEBI:78516"/>
        <dbReference type="ChEBI" id="CHEBI:456215"/>
        <dbReference type="EC" id="6.1.1.23"/>
    </reaction>
</comment>
<feature type="binding site" evidence="7">
    <location>
        <position position="448"/>
    </location>
    <ligand>
        <name>L-aspartate</name>
        <dbReference type="ChEBI" id="CHEBI:29991"/>
    </ligand>
</feature>
<dbReference type="InterPro" id="IPR004365">
    <property type="entry name" value="NA-bd_OB_tRNA"/>
</dbReference>
<evidence type="ECO:0000256" key="4">
    <source>
        <dbReference type="ARBA" id="ARBA00022840"/>
    </source>
</evidence>
<dbReference type="PRINTS" id="PR01042">
    <property type="entry name" value="TRNASYNTHASP"/>
</dbReference>
<dbReference type="CDD" id="cd00777">
    <property type="entry name" value="AspRS_core"/>
    <property type="match status" value="1"/>
</dbReference>
<dbReference type="InterPro" id="IPR002312">
    <property type="entry name" value="Asp/Asn-tRNA-synth_IIb"/>
</dbReference>
<dbReference type="Pfam" id="PF02938">
    <property type="entry name" value="GAD"/>
    <property type="match status" value="1"/>
</dbReference>
<dbReference type="InterPro" id="IPR029351">
    <property type="entry name" value="GAD_dom"/>
</dbReference>
<feature type="binding site" evidence="7">
    <location>
        <position position="495"/>
    </location>
    <ligand>
        <name>ATP</name>
        <dbReference type="ChEBI" id="CHEBI:30616"/>
    </ligand>
</feature>
<dbReference type="RefSeq" id="WP_105482754.1">
    <property type="nucleotide sequence ID" value="NZ_NIGF01000003.1"/>
</dbReference>
<comment type="caution">
    <text evidence="7">Lacks conserved residue(s) required for the propagation of feature annotation.</text>
</comment>
<evidence type="ECO:0000256" key="6">
    <source>
        <dbReference type="ARBA" id="ARBA00023146"/>
    </source>
</evidence>
<dbReference type="InterPro" id="IPR012340">
    <property type="entry name" value="NA-bd_OB-fold"/>
</dbReference>
<feature type="binding site" evidence="7">
    <location>
        <position position="502"/>
    </location>
    <ligand>
        <name>L-aspartate</name>
        <dbReference type="ChEBI" id="CHEBI:29991"/>
    </ligand>
</feature>
<dbReference type="InterPro" id="IPR045864">
    <property type="entry name" value="aa-tRNA-synth_II/BPL/LPL"/>
</dbReference>
<sequence>MQRTHHCGLLRDSHIGQTVTLCGWASIVRDQSHQMFIDLRDRSGLVQIVADSDLNAEVHASLLGVKSEYCLQITGEVVARVAGKENPKLASGAVEVRVDKAEILNTSKPLPFELSGETRASEDVRLQYRYLDMRRDKVRDILEMRYKLSRETRRFLDSEGFWEVETPLLWKSTPEGAREYVVPVRSHPGKGFVLPQSPQICKQLLMVGGVEKYFQIARCFRDESARADRQPEFTQIDIEMSFVGQDDVLALTEKLFAHLMREVKSIEIPLPFPRLTYAESMRRFGSDKPDTRFGLELQDISDLVADSGFKVFTNALATGGQVKAICAPGVAAYSRKEVDELTELVKRFGARGLATFALGESEIKSNVAKFFSEGQMRAIFERVGANPGDLVLVVADKPSVVAQSLDFLRREMAKRLGLIDTNKFDFLWIVDTPMFEYDAEKGGFDATHHPFCLPNPEDMPMLEEGFTSNLSKGDAMHPHALIRAWLYDLVLNGFELASGSIRCHRREIQHRIFDVIGLDKEVAQERFGFMLDAFEYGAPPHGGIAPGFDRVVTLLAGIQDGNIREVIPFPKTSGGLDPLSGAPTFIPSERWSEMGLQELPREESE</sequence>
<dbReference type="SUPFAM" id="SSF50249">
    <property type="entry name" value="Nucleic acid-binding proteins"/>
    <property type="match status" value="1"/>
</dbReference>
<dbReference type="GO" id="GO:0005524">
    <property type="term" value="F:ATP binding"/>
    <property type="evidence" value="ECO:0007669"/>
    <property type="project" value="UniProtKB-UniRule"/>
</dbReference>
<evidence type="ECO:0000256" key="5">
    <source>
        <dbReference type="ARBA" id="ARBA00022917"/>
    </source>
</evidence>
<organism evidence="9 10">
    <name type="scientific">Abditibacterium utsteinense</name>
    <dbReference type="NCBI Taxonomy" id="1960156"/>
    <lineage>
        <taxon>Bacteria</taxon>
        <taxon>Pseudomonadati</taxon>
        <taxon>Abditibacteriota</taxon>
        <taxon>Abditibacteriia</taxon>
        <taxon>Abditibacteriales</taxon>
        <taxon>Abditibacteriaceae</taxon>
        <taxon>Abditibacterium</taxon>
    </lineage>
</organism>
<keyword evidence="3 7" id="KW-0547">Nucleotide-binding</keyword>
<name>A0A2S8SVR1_9BACT</name>
<feature type="binding site" evidence="7">
    <location>
        <position position="221"/>
    </location>
    <ligand>
        <name>L-aspartate</name>
        <dbReference type="ChEBI" id="CHEBI:29991"/>
    </ligand>
</feature>
<dbReference type="Pfam" id="PF00152">
    <property type="entry name" value="tRNA-synt_2"/>
    <property type="match status" value="1"/>
</dbReference>
<evidence type="ECO:0000256" key="3">
    <source>
        <dbReference type="ARBA" id="ARBA00022741"/>
    </source>
</evidence>
<dbReference type="Gene3D" id="3.30.1360.30">
    <property type="entry name" value="GAD-like domain"/>
    <property type="match status" value="1"/>
</dbReference>
<dbReference type="GO" id="GO:0003676">
    <property type="term" value="F:nucleic acid binding"/>
    <property type="evidence" value="ECO:0007669"/>
    <property type="project" value="InterPro"/>
</dbReference>
<keyword evidence="7" id="KW-0963">Cytoplasm</keyword>
<comment type="subunit">
    <text evidence="7">Homodimer.</text>
</comment>
<dbReference type="InterPro" id="IPR047089">
    <property type="entry name" value="Asp-tRNA-ligase_1_N"/>
</dbReference>
<dbReference type="InterPro" id="IPR006195">
    <property type="entry name" value="aa-tRNA-synth_II"/>
</dbReference>
<evidence type="ECO:0000313" key="9">
    <source>
        <dbReference type="EMBL" id="PQV64877.1"/>
    </source>
</evidence>
<evidence type="ECO:0000313" key="10">
    <source>
        <dbReference type="Proteomes" id="UP000237684"/>
    </source>
</evidence>
<keyword evidence="6 7" id="KW-0030">Aminoacyl-tRNA synthetase</keyword>
<proteinExistence type="inferred from homology"/>
<feature type="binding site" evidence="7">
    <location>
        <begin position="221"/>
        <end position="223"/>
    </location>
    <ligand>
        <name>ATP</name>
        <dbReference type="ChEBI" id="CHEBI:30616"/>
    </ligand>
</feature>
<dbReference type="NCBIfam" id="TIGR00459">
    <property type="entry name" value="aspS_bact"/>
    <property type="match status" value="1"/>
</dbReference>